<name>A0AAD5GIF9_AMBAR</name>
<evidence type="ECO:0000313" key="1">
    <source>
        <dbReference type="EMBL" id="KAI7741446.1"/>
    </source>
</evidence>
<evidence type="ECO:0000313" key="2">
    <source>
        <dbReference type="Proteomes" id="UP001206925"/>
    </source>
</evidence>
<keyword evidence="2" id="KW-1185">Reference proteome</keyword>
<protein>
    <submittedName>
        <fullName evidence="1">Uncharacterized protein</fullName>
    </submittedName>
</protein>
<proteinExistence type="predicted"/>
<accession>A0AAD5GIF9</accession>
<comment type="caution">
    <text evidence="1">The sequence shown here is derived from an EMBL/GenBank/DDBJ whole genome shotgun (WGS) entry which is preliminary data.</text>
</comment>
<reference evidence="1" key="1">
    <citation type="submission" date="2022-06" db="EMBL/GenBank/DDBJ databases">
        <title>Uncovering the hologenomic basis of an extraordinary plant invasion.</title>
        <authorList>
            <person name="Bieker V.C."/>
            <person name="Martin M.D."/>
            <person name="Gilbert T."/>
            <person name="Hodgins K."/>
            <person name="Battlay P."/>
            <person name="Petersen B."/>
            <person name="Wilson J."/>
        </authorList>
    </citation>
    <scope>NUCLEOTIDE SEQUENCE</scope>
    <source>
        <strain evidence="1">AA19_3_7</strain>
        <tissue evidence="1">Leaf</tissue>
    </source>
</reference>
<dbReference type="EMBL" id="JAMZMK010008201">
    <property type="protein sequence ID" value="KAI7741446.1"/>
    <property type="molecule type" value="Genomic_DNA"/>
</dbReference>
<gene>
    <name evidence="1" type="ORF">M8C21_008653</name>
</gene>
<dbReference type="Proteomes" id="UP001206925">
    <property type="component" value="Unassembled WGS sequence"/>
</dbReference>
<sequence>MIKAFHLILPYSPLYLRWNHDLFSMNLRPELLISMRKMVKKSETMSVLAGSYGKEEMGNDENVYY</sequence>
<dbReference type="AlphaFoldDB" id="A0AAD5GIF9"/>
<organism evidence="1 2">
    <name type="scientific">Ambrosia artemisiifolia</name>
    <name type="common">Common ragweed</name>
    <dbReference type="NCBI Taxonomy" id="4212"/>
    <lineage>
        <taxon>Eukaryota</taxon>
        <taxon>Viridiplantae</taxon>
        <taxon>Streptophyta</taxon>
        <taxon>Embryophyta</taxon>
        <taxon>Tracheophyta</taxon>
        <taxon>Spermatophyta</taxon>
        <taxon>Magnoliopsida</taxon>
        <taxon>eudicotyledons</taxon>
        <taxon>Gunneridae</taxon>
        <taxon>Pentapetalae</taxon>
        <taxon>asterids</taxon>
        <taxon>campanulids</taxon>
        <taxon>Asterales</taxon>
        <taxon>Asteraceae</taxon>
        <taxon>Asteroideae</taxon>
        <taxon>Heliantheae alliance</taxon>
        <taxon>Heliantheae</taxon>
        <taxon>Ambrosia</taxon>
    </lineage>
</organism>